<dbReference type="AlphaFoldDB" id="A0A6M5Z3J8"/>
<evidence type="ECO:0000313" key="2">
    <source>
        <dbReference type="EMBL" id="QJX00295.1"/>
    </source>
</evidence>
<reference evidence="3" key="1">
    <citation type="submission" date="2020-05" db="EMBL/GenBank/DDBJ databases">
        <title>Frigoriglobus tundricola gen. nov., sp. nov., a psychrotolerant cellulolytic planctomycete of the family Gemmataceae with two divergent copies of 16S rRNA gene.</title>
        <authorList>
            <person name="Kulichevskaya I.S."/>
            <person name="Ivanova A.A."/>
            <person name="Naumoff D.G."/>
            <person name="Beletsky A.V."/>
            <person name="Rijpstra W.I.C."/>
            <person name="Sinninghe Damste J.S."/>
            <person name="Mardanov A.V."/>
            <person name="Ravin N.V."/>
            <person name="Dedysh S.N."/>
        </authorList>
    </citation>
    <scope>NUCLEOTIDE SEQUENCE [LARGE SCALE GENOMIC DNA]</scope>
    <source>
        <strain evidence="3">PL17</strain>
    </source>
</reference>
<gene>
    <name evidence="2" type="ORF">FTUN_7920</name>
</gene>
<organism evidence="2 3">
    <name type="scientific">Frigoriglobus tundricola</name>
    <dbReference type="NCBI Taxonomy" id="2774151"/>
    <lineage>
        <taxon>Bacteria</taxon>
        <taxon>Pseudomonadati</taxon>
        <taxon>Planctomycetota</taxon>
        <taxon>Planctomycetia</taxon>
        <taxon>Gemmatales</taxon>
        <taxon>Gemmataceae</taxon>
        <taxon>Frigoriglobus</taxon>
    </lineage>
</organism>
<dbReference type="KEGG" id="ftj:FTUN_7920"/>
<keyword evidence="3" id="KW-1185">Reference proteome</keyword>
<proteinExistence type="predicted"/>
<evidence type="ECO:0000256" key="1">
    <source>
        <dbReference type="SAM" id="SignalP"/>
    </source>
</evidence>
<evidence type="ECO:0000313" key="3">
    <source>
        <dbReference type="Proteomes" id="UP000503447"/>
    </source>
</evidence>
<name>A0A6M5Z3J8_9BACT</name>
<feature type="signal peptide" evidence="1">
    <location>
        <begin position="1"/>
        <end position="19"/>
    </location>
</feature>
<sequence length="212" mass="23530">MRRTVLAVTLLTLGTAGWAALRSAAPDPNPPAPMIVQLYPKGPTDGLLWPHNNTRLLSVRLPNPEGKTKGATAVIRTIQEKVDKDAPPVIGSRRLAQKESKTAFELGRSVRLADDDPPLAQEVILCIQIIDLDELQKRRPNDPGRYKLRFGMQEKGSTMFEGGDKCWIEGHLAGTMPHLDAKWKDGELHVMNFFVKNGETFTVYDVVVRAPE</sequence>
<dbReference type="RefSeq" id="WP_171475076.1">
    <property type="nucleotide sequence ID" value="NZ_CP053452.2"/>
</dbReference>
<feature type="chain" id="PRO_5026760159" evidence="1">
    <location>
        <begin position="20"/>
        <end position="212"/>
    </location>
</feature>
<dbReference type="Proteomes" id="UP000503447">
    <property type="component" value="Chromosome"/>
</dbReference>
<accession>A0A6M5Z3J8</accession>
<protein>
    <submittedName>
        <fullName evidence="2">Uncharacterized protein</fullName>
    </submittedName>
</protein>
<dbReference type="EMBL" id="CP053452">
    <property type="protein sequence ID" value="QJX00295.1"/>
    <property type="molecule type" value="Genomic_DNA"/>
</dbReference>
<keyword evidence="1" id="KW-0732">Signal</keyword>